<sequence length="439" mass="49536">MNKITDTHDKKSTASFLTPDLIPLSTHTTNQFNCTEIRDKHNDKTKSTEETTVVLDEQQSTLQNDIADLHNHTNTTFSPRFNKNNDAVLSVQRKTLPGWVYTLHKKQIFDKIIITLPILIKAIRIICAFSIIFFNLLLLISGTIIKKNNPFYLSRIDLSKTQIIAGLFSSLSTNVESSQINDGVGLTTSEVLIITQYTSSQVSNIPSFIKNYMYGSCSSDSCYEKGYGSAFDYREILDLSGLDIILSYAYTDITSNTAYTAYIDSVKSKNSKILTLQYFCLALQIIATGLLIWYYSSSFSSRFSFSKLTDNRRVMENKKSRFTDKYLVHVLSFLSLLEFICCCIVAIVNLYVILRMKARIKKELDSFDIHLSLGAAWLTCLWFLVASSLLSCLVWGGLEWCVAESSIEFSGLNSSNQLGNISNDNNSSDINADLEFERD</sequence>
<organism evidence="2 3">
    <name type="scientific">Saccharomycodes ludwigii</name>
    <dbReference type="NCBI Taxonomy" id="36035"/>
    <lineage>
        <taxon>Eukaryota</taxon>
        <taxon>Fungi</taxon>
        <taxon>Dikarya</taxon>
        <taxon>Ascomycota</taxon>
        <taxon>Saccharomycotina</taxon>
        <taxon>Saccharomycetes</taxon>
        <taxon>Saccharomycodales</taxon>
        <taxon>Saccharomycodaceae</taxon>
        <taxon>Saccharomycodes</taxon>
    </lineage>
</organism>
<dbReference type="InterPro" id="IPR009571">
    <property type="entry name" value="SUR7/Rim9-like_fungi"/>
</dbReference>
<keyword evidence="1" id="KW-0812">Transmembrane</keyword>
<feature type="transmembrane region" description="Helical" evidence="1">
    <location>
        <begin position="122"/>
        <end position="145"/>
    </location>
</feature>
<dbReference type="Proteomes" id="UP000262825">
    <property type="component" value="Unassembled WGS sequence"/>
</dbReference>
<dbReference type="GO" id="GO:0005886">
    <property type="term" value="C:plasma membrane"/>
    <property type="evidence" value="ECO:0007669"/>
    <property type="project" value="InterPro"/>
</dbReference>
<evidence type="ECO:0000313" key="3">
    <source>
        <dbReference type="Proteomes" id="UP000262825"/>
    </source>
</evidence>
<keyword evidence="1" id="KW-1133">Transmembrane helix</keyword>
<reference evidence="3" key="1">
    <citation type="submission" date="2018-06" db="EMBL/GenBank/DDBJ databases">
        <authorList>
            <person name="Guldener U."/>
        </authorList>
    </citation>
    <scope>NUCLEOTIDE SEQUENCE [LARGE SCALE GENOMIC DNA]</scope>
    <source>
        <strain evidence="3">UTAD17</strain>
    </source>
</reference>
<accession>A0A376B9Z8</accession>
<name>A0A376B9Z8_9ASCO</name>
<feature type="transmembrane region" description="Helical" evidence="1">
    <location>
        <begin position="375"/>
        <end position="398"/>
    </location>
</feature>
<proteinExistence type="predicted"/>
<dbReference type="AlphaFoldDB" id="A0A376B9Z8"/>
<feature type="transmembrane region" description="Helical" evidence="1">
    <location>
        <begin position="276"/>
        <end position="295"/>
    </location>
</feature>
<dbReference type="VEuPathDB" id="FungiDB:SCODWIG_03125"/>
<dbReference type="PANTHER" id="PTHR28019:SF6">
    <property type="entry name" value="PROTEIN ECM7"/>
    <property type="match status" value="1"/>
</dbReference>
<dbReference type="EMBL" id="UFAJ01000670">
    <property type="protein sequence ID" value="SSD61364.1"/>
    <property type="molecule type" value="Genomic_DNA"/>
</dbReference>
<protein>
    <submittedName>
        <fullName evidence="2">Uncharacterized protein</fullName>
    </submittedName>
</protein>
<dbReference type="Pfam" id="PF06687">
    <property type="entry name" value="SUR7"/>
    <property type="match status" value="1"/>
</dbReference>
<dbReference type="GO" id="GO:0031505">
    <property type="term" value="P:fungal-type cell wall organization"/>
    <property type="evidence" value="ECO:0007669"/>
    <property type="project" value="TreeGrafter"/>
</dbReference>
<dbReference type="PANTHER" id="PTHR28019">
    <property type="entry name" value="CELL MEMBRANE PROTEIN YLR413W-RELATED"/>
    <property type="match status" value="1"/>
</dbReference>
<keyword evidence="3" id="KW-1185">Reference proteome</keyword>
<evidence type="ECO:0000256" key="1">
    <source>
        <dbReference type="SAM" id="Phobius"/>
    </source>
</evidence>
<dbReference type="OrthoDB" id="4062523at2759"/>
<evidence type="ECO:0000313" key="2">
    <source>
        <dbReference type="EMBL" id="SSD61364.1"/>
    </source>
</evidence>
<keyword evidence="1" id="KW-0472">Membrane</keyword>
<dbReference type="GO" id="GO:0051285">
    <property type="term" value="C:cell cortex of cell tip"/>
    <property type="evidence" value="ECO:0007669"/>
    <property type="project" value="TreeGrafter"/>
</dbReference>
<dbReference type="InterPro" id="IPR052413">
    <property type="entry name" value="SUR7_domain"/>
</dbReference>
<gene>
    <name evidence="2" type="ORF">SCODWIG_03125</name>
</gene>
<feature type="transmembrane region" description="Helical" evidence="1">
    <location>
        <begin position="326"/>
        <end position="354"/>
    </location>
</feature>